<comment type="caution">
    <text evidence="2">The sequence shown here is derived from an EMBL/GenBank/DDBJ whole genome shotgun (WGS) entry which is preliminary data.</text>
</comment>
<dbReference type="AlphaFoldDB" id="A0A852YDJ4"/>
<evidence type="ECO:0000313" key="3">
    <source>
        <dbReference type="Proteomes" id="UP000553888"/>
    </source>
</evidence>
<evidence type="ECO:0000256" key="1">
    <source>
        <dbReference type="SAM" id="MobiDB-lite"/>
    </source>
</evidence>
<organism evidence="2 3">
    <name type="scientific">Schumannella luteola</name>
    <dbReference type="NCBI Taxonomy" id="472059"/>
    <lineage>
        <taxon>Bacteria</taxon>
        <taxon>Bacillati</taxon>
        <taxon>Actinomycetota</taxon>
        <taxon>Actinomycetes</taxon>
        <taxon>Micrococcales</taxon>
        <taxon>Microbacteriaceae</taxon>
        <taxon>Schumannella</taxon>
    </lineage>
</organism>
<reference evidence="2 3" key="1">
    <citation type="submission" date="2020-07" db="EMBL/GenBank/DDBJ databases">
        <title>Sequencing the genomes of 1000 actinobacteria strains.</title>
        <authorList>
            <person name="Klenk H.-P."/>
        </authorList>
    </citation>
    <scope>NUCLEOTIDE SEQUENCE [LARGE SCALE GENOMIC DNA]</scope>
    <source>
        <strain evidence="2 3">DSM 23141</strain>
    </source>
</reference>
<proteinExistence type="predicted"/>
<dbReference type="EMBL" id="JACBZY010000001">
    <property type="protein sequence ID" value="NYG99380.1"/>
    <property type="molecule type" value="Genomic_DNA"/>
</dbReference>
<dbReference type="Proteomes" id="UP000553888">
    <property type="component" value="Unassembled WGS sequence"/>
</dbReference>
<gene>
    <name evidence="2" type="ORF">BJ979_002006</name>
</gene>
<keyword evidence="3" id="KW-1185">Reference proteome</keyword>
<accession>A0A852YDJ4</accession>
<sequence length="30" mass="3024">MTRTLAAPAFASPTRTPSPLAGISNPGARL</sequence>
<feature type="region of interest" description="Disordered" evidence="1">
    <location>
        <begin position="1"/>
        <end position="30"/>
    </location>
</feature>
<name>A0A852YDJ4_9MICO</name>
<protein>
    <submittedName>
        <fullName evidence="2">Uncharacterized protein</fullName>
    </submittedName>
</protein>
<evidence type="ECO:0000313" key="2">
    <source>
        <dbReference type="EMBL" id="NYG99380.1"/>
    </source>
</evidence>